<keyword evidence="1" id="KW-0732">Signal</keyword>
<dbReference type="RefSeq" id="WP_272090134.1">
    <property type="nucleotide sequence ID" value="NZ_JAQNDL010000003.1"/>
</dbReference>
<feature type="chain" id="PRO_5046669270" evidence="1">
    <location>
        <begin position="28"/>
        <end position="209"/>
    </location>
</feature>
<sequence length="209" mass="22386">MTTIFRTLLVASTLSAVALAVPARAEAACGSSAATVAGDVWEQFHDEALMLGCAAGSVLASVDFDDCYGTLSFYNDIFDAMVGWWNDMANNSWATIGPRQLQWSGIMNGTLQLGGGRVFCSAAPSNKDTVEISIEKLDGRAETEVEICKMRKDGSSLTTHTFTFANGLDNVGTVKTRTVTGAKDDVICVHLNNKSVTNSFQYSIDADKF</sequence>
<keyword evidence="3" id="KW-1185">Reference proteome</keyword>
<evidence type="ECO:0000313" key="2">
    <source>
        <dbReference type="EMBL" id="MDC0721632.1"/>
    </source>
</evidence>
<reference evidence="2 3" key="1">
    <citation type="submission" date="2022-11" db="EMBL/GenBank/DDBJ databases">
        <title>Minimal conservation of predation-associated metabolite biosynthetic gene clusters underscores biosynthetic potential of Myxococcota including descriptions for ten novel species: Archangium lansinium sp. nov., Myxococcus landrumus sp. nov., Nannocystis bai.</title>
        <authorList>
            <person name="Ahearne A."/>
            <person name="Stevens C."/>
            <person name="Dowd S."/>
        </authorList>
    </citation>
    <scope>NUCLEOTIDE SEQUENCE [LARGE SCALE GENOMIC DNA]</scope>
    <source>
        <strain evidence="2 3">BB15-2</strain>
    </source>
</reference>
<feature type="signal peptide" evidence="1">
    <location>
        <begin position="1"/>
        <end position="27"/>
    </location>
</feature>
<protein>
    <submittedName>
        <fullName evidence="2">Uncharacterized protein</fullName>
    </submittedName>
</protein>
<comment type="caution">
    <text evidence="2">The sequence shown here is derived from an EMBL/GenBank/DDBJ whole genome shotgun (WGS) entry which is preliminary data.</text>
</comment>
<dbReference type="EMBL" id="JAQNDL010000003">
    <property type="protein sequence ID" value="MDC0721632.1"/>
    <property type="molecule type" value="Genomic_DNA"/>
</dbReference>
<proteinExistence type="predicted"/>
<name>A0ABT5E6Y7_9BACT</name>
<dbReference type="Proteomes" id="UP001221686">
    <property type="component" value="Unassembled WGS sequence"/>
</dbReference>
<evidence type="ECO:0000256" key="1">
    <source>
        <dbReference type="SAM" id="SignalP"/>
    </source>
</evidence>
<evidence type="ECO:0000313" key="3">
    <source>
        <dbReference type="Proteomes" id="UP001221686"/>
    </source>
</evidence>
<gene>
    <name evidence="2" type="ORF">POL25_32285</name>
</gene>
<accession>A0ABT5E6Y7</accession>
<organism evidence="2 3">
    <name type="scientific">Nannocystis bainbridge</name>
    <dbReference type="NCBI Taxonomy" id="2995303"/>
    <lineage>
        <taxon>Bacteria</taxon>
        <taxon>Pseudomonadati</taxon>
        <taxon>Myxococcota</taxon>
        <taxon>Polyangia</taxon>
        <taxon>Nannocystales</taxon>
        <taxon>Nannocystaceae</taxon>
        <taxon>Nannocystis</taxon>
    </lineage>
</organism>